<feature type="binding site" description="axial binding residue" evidence="12">
    <location>
        <position position="651"/>
    </location>
    <ligand>
        <name>heme</name>
        <dbReference type="ChEBI" id="CHEBI:30413"/>
    </ligand>
    <ligandPart>
        <name>Fe</name>
        <dbReference type="ChEBI" id="CHEBI:18248"/>
    </ligandPart>
</feature>
<sequence length="705" mass="81213">MSTTTTLKPIKFYTLNTPNGAKVFILLKLLELPFETININIKKVPALVDPNTTGETGEPLTLWESGNILLYLAKTYGKGKLLPNVDTHPQAHYEVLNWVFLQMSGLGPNLGQYYHYNVFATEKIEYSIKRHFTEVSRLFHLFERQLSKHPFIAGHELSIADLAIYPWSKMITLIPELTQEQFPKLFEYHSRLANLDAVKAYVQYYQESQAADPKKPFTEEERKNSYLSRMNFLVNIILISFLVYCILSFIKKNKLYSTFDPPMPKFNLPFIGSLLSLDPRDLTSYVKLSKKYGKVFAMWVGDNYVVNVSDPEYIKEIWVKNIDNFIDRPSIKVFGSLTGHGTGVLGSHSENWYRNKELLGGQFSNLKLKSYYPAITNICNEAINKFINHSNCLINPKQIFREYAMDVNTNLILSLDQNQMGEEYKRMEHLFDQFLTIHNPVSIYYCIDLLSNLVQFKYSKIEKERKVLFNYIKQFYDYQLSTLDSKNPRNLLDKMILEGGSEISIVNTIIDFYLGGVDTSGVFLTMFTLMAVNNPNVQEKVYNELYQLKKNDGDVKITISDRQNTPYLNAVIKETLRILPPAPLSLPRQCKQDTMVGDYLIRKGAIMQQNVWAVHHDECYYKDPEIFLPERFLNDNHSSHFLPFGVGVRSCPGSNLSDIASYLLCANLLYGFKIRSVDGLPIHLDHSAVGITLQPIPFKVIFEKR</sequence>
<gene>
    <name evidence="16" type="primary">CYP514A2</name>
    <name evidence="16" type="ORF">DFA_06319</name>
</gene>
<evidence type="ECO:0000256" key="5">
    <source>
        <dbReference type="ARBA" id="ARBA00022692"/>
    </source>
</evidence>
<dbReference type="CDD" id="cd20617">
    <property type="entry name" value="CYP1_2-like"/>
    <property type="match status" value="1"/>
</dbReference>
<evidence type="ECO:0000256" key="12">
    <source>
        <dbReference type="PIRSR" id="PIRSR602401-1"/>
    </source>
</evidence>
<comment type="subcellular location">
    <subcellularLocation>
        <location evidence="2">Membrane</location>
        <topology evidence="2">Single-pass membrane protein</topology>
    </subcellularLocation>
</comment>
<dbReference type="PANTHER" id="PTHR24303">
    <property type="entry name" value="HEME-BINDING MONOOXYGENASE FAMILY"/>
    <property type="match status" value="1"/>
</dbReference>
<dbReference type="SFLD" id="SFLDS00019">
    <property type="entry name" value="Glutathione_Transferase_(cytos"/>
    <property type="match status" value="1"/>
</dbReference>
<evidence type="ECO:0000256" key="13">
    <source>
        <dbReference type="SAM" id="Phobius"/>
    </source>
</evidence>
<dbReference type="InterPro" id="IPR040079">
    <property type="entry name" value="Glutathione_S-Trfase"/>
</dbReference>
<dbReference type="AlphaFoldDB" id="F4PKP8"/>
<keyword evidence="4 12" id="KW-0349">Heme</keyword>
<dbReference type="SFLD" id="SFLDG00358">
    <property type="entry name" value="Main_(cytGST)"/>
    <property type="match status" value="1"/>
</dbReference>
<keyword evidence="10" id="KW-0503">Monooxygenase</keyword>
<dbReference type="InterPro" id="IPR004045">
    <property type="entry name" value="Glutathione_S-Trfase_N"/>
</dbReference>
<feature type="domain" description="GST C-terminal" evidence="15">
    <location>
        <begin position="88"/>
        <end position="217"/>
    </location>
</feature>
<dbReference type="KEGG" id="dfa:DFA_06319"/>
<reference evidence="17" key="1">
    <citation type="journal article" date="2011" name="Genome Res.">
        <title>Phylogeny-wide analysis of social amoeba genomes highlights ancient origins for complex intercellular communication.</title>
        <authorList>
            <person name="Heidel A.J."/>
            <person name="Lawal H.M."/>
            <person name="Felder M."/>
            <person name="Schilde C."/>
            <person name="Helps N.R."/>
            <person name="Tunggal B."/>
            <person name="Rivero F."/>
            <person name="John U."/>
            <person name="Schleicher M."/>
            <person name="Eichinger L."/>
            <person name="Platzer M."/>
            <person name="Noegel A.A."/>
            <person name="Schaap P."/>
            <person name="Gloeckner G."/>
        </authorList>
    </citation>
    <scope>NUCLEOTIDE SEQUENCE [LARGE SCALE GENOMIC DNA]</scope>
    <source>
        <strain evidence="17">SH3</strain>
    </source>
</reference>
<dbReference type="PRINTS" id="PR00385">
    <property type="entry name" value="P450"/>
</dbReference>
<feature type="domain" description="GST N-terminal" evidence="14">
    <location>
        <begin position="7"/>
        <end position="80"/>
    </location>
</feature>
<dbReference type="PROSITE" id="PS50405">
    <property type="entry name" value="GST_CTER"/>
    <property type="match status" value="1"/>
</dbReference>
<evidence type="ECO:0000259" key="14">
    <source>
        <dbReference type="PROSITE" id="PS50404"/>
    </source>
</evidence>
<dbReference type="SUPFAM" id="SSF48264">
    <property type="entry name" value="Cytochrome P450"/>
    <property type="match status" value="1"/>
</dbReference>
<keyword evidence="6 12" id="KW-0479">Metal-binding</keyword>
<dbReference type="GO" id="GO:0016705">
    <property type="term" value="F:oxidoreductase activity, acting on paired donors, with incorporation or reduction of molecular oxygen"/>
    <property type="evidence" value="ECO:0007669"/>
    <property type="project" value="InterPro"/>
</dbReference>
<evidence type="ECO:0000256" key="10">
    <source>
        <dbReference type="ARBA" id="ARBA00023033"/>
    </source>
</evidence>
<organism evidence="16 17">
    <name type="scientific">Cavenderia fasciculata</name>
    <name type="common">Slime mold</name>
    <name type="synonym">Dictyostelium fasciculatum</name>
    <dbReference type="NCBI Taxonomy" id="261658"/>
    <lineage>
        <taxon>Eukaryota</taxon>
        <taxon>Amoebozoa</taxon>
        <taxon>Evosea</taxon>
        <taxon>Eumycetozoa</taxon>
        <taxon>Dictyostelia</taxon>
        <taxon>Acytosteliales</taxon>
        <taxon>Cavenderiaceae</taxon>
        <taxon>Cavenderia</taxon>
    </lineage>
</organism>
<comment type="similarity">
    <text evidence="3">Belongs to the cytochrome P450 family.</text>
</comment>
<evidence type="ECO:0000256" key="8">
    <source>
        <dbReference type="ARBA" id="ARBA00023002"/>
    </source>
</evidence>
<dbReference type="SUPFAM" id="SSF47616">
    <property type="entry name" value="GST C-terminal domain-like"/>
    <property type="match status" value="1"/>
</dbReference>
<evidence type="ECO:0000256" key="9">
    <source>
        <dbReference type="ARBA" id="ARBA00023004"/>
    </source>
</evidence>
<keyword evidence="5 13" id="KW-0812">Transmembrane</keyword>
<evidence type="ECO:0000256" key="4">
    <source>
        <dbReference type="ARBA" id="ARBA00022617"/>
    </source>
</evidence>
<protein>
    <submittedName>
        <fullName evidence="16">Cytochrome P450 family protein</fullName>
    </submittedName>
</protein>
<evidence type="ECO:0000256" key="11">
    <source>
        <dbReference type="ARBA" id="ARBA00023136"/>
    </source>
</evidence>
<dbReference type="InterPro" id="IPR002401">
    <property type="entry name" value="Cyt_P450_E_grp-I"/>
</dbReference>
<dbReference type="PANTHER" id="PTHR24303:SF31">
    <property type="entry name" value="CYTOCHROME P450 307A1-RELATED"/>
    <property type="match status" value="1"/>
</dbReference>
<dbReference type="STRING" id="1054147.F4PKP8"/>
<keyword evidence="11 13" id="KW-0472">Membrane</keyword>
<evidence type="ECO:0000256" key="1">
    <source>
        <dbReference type="ARBA" id="ARBA00001971"/>
    </source>
</evidence>
<dbReference type="Gene3D" id="1.10.630.10">
    <property type="entry name" value="Cytochrome P450"/>
    <property type="match status" value="1"/>
</dbReference>
<dbReference type="PRINTS" id="PR00463">
    <property type="entry name" value="EP450I"/>
</dbReference>
<dbReference type="Pfam" id="PF00067">
    <property type="entry name" value="p450"/>
    <property type="match status" value="1"/>
</dbReference>
<dbReference type="EMBL" id="GL883007">
    <property type="protein sequence ID" value="EGG24172.1"/>
    <property type="molecule type" value="Genomic_DNA"/>
</dbReference>
<dbReference type="Gene3D" id="1.20.1050.10">
    <property type="match status" value="1"/>
</dbReference>
<dbReference type="Proteomes" id="UP000007797">
    <property type="component" value="Unassembled WGS sequence"/>
</dbReference>
<evidence type="ECO:0000256" key="7">
    <source>
        <dbReference type="ARBA" id="ARBA00022989"/>
    </source>
</evidence>
<accession>F4PKP8</accession>
<proteinExistence type="inferred from homology"/>
<dbReference type="InterPro" id="IPR004046">
    <property type="entry name" value="GST_C"/>
</dbReference>
<comment type="cofactor">
    <cofactor evidence="1 12">
        <name>heme</name>
        <dbReference type="ChEBI" id="CHEBI:30413"/>
    </cofactor>
</comment>
<keyword evidence="17" id="KW-1185">Reference proteome</keyword>
<dbReference type="InterPro" id="IPR001128">
    <property type="entry name" value="Cyt_P450"/>
</dbReference>
<dbReference type="Gene3D" id="3.40.30.10">
    <property type="entry name" value="Glutaredoxin"/>
    <property type="match status" value="1"/>
</dbReference>
<dbReference type="Pfam" id="PF14497">
    <property type="entry name" value="GST_C_3"/>
    <property type="match status" value="1"/>
</dbReference>
<name>F4PKP8_CACFS</name>
<dbReference type="SUPFAM" id="SSF52833">
    <property type="entry name" value="Thioredoxin-like"/>
    <property type="match status" value="1"/>
</dbReference>
<evidence type="ECO:0000256" key="2">
    <source>
        <dbReference type="ARBA" id="ARBA00004167"/>
    </source>
</evidence>
<feature type="transmembrane region" description="Helical" evidence="13">
    <location>
        <begin position="232"/>
        <end position="250"/>
    </location>
</feature>
<dbReference type="InterPro" id="IPR036396">
    <property type="entry name" value="Cyt_P450_sf"/>
</dbReference>
<keyword evidence="9 12" id="KW-0408">Iron</keyword>
<dbReference type="GO" id="GO:0004497">
    <property type="term" value="F:monooxygenase activity"/>
    <property type="evidence" value="ECO:0007669"/>
    <property type="project" value="UniProtKB-KW"/>
</dbReference>
<keyword evidence="8" id="KW-0560">Oxidoreductase</keyword>
<dbReference type="OrthoDB" id="2789670at2759"/>
<dbReference type="PROSITE" id="PS00086">
    <property type="entry name" value="CYTOCHROME_P450"/>
    <property type="match status" value="1"/>
</dbReference>
<evidence type="ECO:0000256" key="3">
    <source>
        <dbReference type="ARBA" id="ARBA00010617"/>
    </source>
</evidence>
<dbReference type="InterPro" id="IPR036282">
    <property type="entry name" value="Glutathione-S-Trfase_C_sf"/>
</dbReference>
<evidence type="ECO:0000259" key="15">
    <source>
        <dbReference type="PROSITE" id="PS50405"/>
    </source>
</evidence>
<dbReference type="PROSITE" id="PS50404">
    <property type="entry name" value="GST_NTER"/>
    <property type="match status" value="1"/>
</dbReference>
<dbReference type="GO" id="GO:0016020">
    <property type="term" value="C:membrane"/>
    <property type="evidence" value="ECO:0007669"/>
    <property type="project" value="UniProtKB-SubCell"/>
</dbReference>
<dbReference type="InterPro" id="IPR036249">
    <property type="entry name" value="Thioredoxin-like_sf"/>
</dbReference>
<keyword evidence="7 13" id="KW-1133">Transmembrane helix</keyword>
<dbReference type="OMA" id="MIYRMAM"/>
<dbReference type="GeneID" id="14876102"/>
<evidence type="ECO:0000313" key="17">
    <source>
        <dbReference type="Proteomes" id="UP000007797"/>
    </source>
</evidence>
<dbReference type="InterPro" id="IPR017972">
    <property type="entry name" value="Cyt_P450_CS"/>
</dbReference>
<dbReference type="RefSeq" id="XP_004362023.1">
    <property type="nucleotide sequence ID" value="XM_004361966.1"/>
</dbReference>
<evidence type="ECO:0000313" key="16">
    <source>
        <dbReference type="EMBL" id="EGG24172.1"/>
    </source>
</evidence>
<dbReference type="GO" id="GO:0020037">
    <property type="term" value="F:heme binding"/>
    <property type="evidence" value="ECO:0007669"/>
    <property type="project" value="InterPro"/>
</dbReference>
<dbReference type="InterPro" id="IPR010987">
    <property type="entry name" value="Glutathione-S-Trfase_C-like"/>
</dbReference>
<evidence type="ECO:0000256" key="6">
    <source>
        <dbReference type="ARBA" id="ARBA00022723"/>
    </source>
</evidence>
<dbReference type="GO" id="GO:0005506">
    <property type="term" value="F:iron ion binding"/>
    <property type="evidence" value="ECO:0007669"/>
    <property type="project" value="InterPro"/>
</dbReference>